<dbReference type="AlphaFoldDB" id="A0A8H4PR40"/>
<evidence type="ECO:0000313" key="3">
    <source>
        <dbReference type="Proteomes" id="UP000557566"/>
    </source>
</evidence>
<evidence type="ECO:0000256" key="1">
    <source>
        <dbReference type="SAM" id="MobiDB-lite"/>
    </source>
</evidence>
<feature type="compositionally biased region" description="Polar residues" evidence="1">
    <location>
        <begin position="39"/>
        <end position="70"/>
    </location>
</feature>
<proteinExistence type="predicted"/>
<protein>
    <submittedName>
        <fullName evidence="2">Uncharacterized protein</fullName>
    </submittedName>
</protein>
<name>A0A8H4PR40_9HYPO</name>
<accession>A0A8H4PR40</accession>
<evidence type="ECO:0000313" key="2">
    <source>
        <dbReference type="EMBL" id="KAF4508899.1"/>
    </source>
</evidence>
<comment type="caution">
    <text evidence="2">The sequence shown here is derived from an EMBL/GenBank/DDBJ whole genome shotgun (WGS) entry which is preliminary data.</text>
</comment>
<reference evidence="2 3" key="1">
    <citation type="journal article" date="2020" name="Genome Biol. Evol.">
        <title>A new high-quality draft genome assembly of the Chinese cordyceps Ophiocordyceps sinensis.</title>
        <authorList>
            <person name="Shu R."/>
            <person name="Zhang J."/>
            <person name="Meng Q."/>
            <person name="Zhang H."/>
            <person name="Zhou G."/>
            <person name="Li M."/>
            <person name="Wu P."/>
            <person name="Zhao Y."/>
            <person name="Chen C."/>
            <person name="Qin Q."/>
        </authorList>
    </citation>
    <scope>NUCLEOTIDE SEQUENCE [LARGE SCALE GENOMIC DNA]</scope>
    <source>
        <strain evidence="2 3">IOZ07</strain>
    </source>
</reference>
<dbReference type="OrthoDB" id="10450967at2759"/>
<dbReference type="EMBL" id="JAAVMX010000005">
    <property type="protein sequence ID" value="KAF4508899.1"/>
    <property type="molecule type" value="Genomic_DNA"/>
</dbReference>
<keyword evidence="3" id="KW-1185">Reference proteome</keyword>
<sequence length="104" mass="11551">MSTRKSKISSFLSALSPRKREQKETAMPCVHISAPIMTATATSTPPIMTATATSTPPKSRSMSPRQNQDNLIHKMPRFDAMESRKPVETAKDEWEADSDDEAWG</sequence>
<feature type="compositionally biased region" description="Acidic residues" evidence="1">
    <location>
        <begin position="94"/>
        <end position="104"/>
    </location>
</feature>
<feature type="region of interest" description="Disordered" evidence="1">
    <location>
        <begin position="1"/>
        <end position="104"/>
    </location>
</feature>
<feature type="compositionally biased region" description="Basic and acidic residues" evidence="1">
    <location>
        <begin position="76"/>
        <end position="93"/>
    </location>
</feature>
<gene>
    <name evidence="2" type="ORF">G6O67_005227</name>
</gene>
<dbReference type="Proteomes" id="UP000557566">
    <property type="component" value="Unassembled WGS sequence"/>
</dbReference>
<organism evidence="2 3">
    <name type="scientific">Ophiocordyceps sinensis</name>
    <dbReference type="NCBI Taxonomy" id="72228"/>
    <lineage>
        <taxon>Eukaryota</taxon>
        <taxon>Fungi</taxon>
        <taxon>Dikarya</taxon>
        <taxon>Ascomycota</taxon>
        <taxon>Pezizomycotina</taxon>
        <taxon>Sordariomycetes</taxon>
        <taxon>Hypocreomycetidae</taxon>
        <taxon>Hypocreales</taxon>
        <taxon>Ophiocordycipitaceae</taxon>
        <taxon>Ophiocordyceps</taxon>
    </lineage>
</organism>